<evidence type="ECO:0000256" key="6">
    <source>
        <dbReference type="ARBA" id="ARBA00023136"/>
    </source>
</evidence>
<dbReference type="InterPro" id="IPR004869">
    <property type="entry name" value="MMPL_dom"/>
</dbReference>
<feature type="transmembrane region" description="Helical" evidence="8">
    <location>
        <begin position="15"/>
        <end position="33"/>
    </location>
</feature>
<comment type="similarity">
    <text evidence="2">Belongs to the resistance-nodulation-cell division (RND) (TC 2.A.6) family. MmpL subfamily.</text>
</comment>
<feature type="transmembrane region" description="Helical" evidence="8">
    <location>
        <begin position="639"/>
        <end position="667"/>
    </location>
</feature>
<feature type="transmembrane region" description="Helical" evidence="8">
    <location>
        <begin position="396"/>
        <end position="414"/>
    </location>
</feature>
<reference evidence="10" key="1">
    <citation type="submission" date="2020-02" db="EMBL/GenBank/DDBJ databases">
        <authorList>
            <person name="Meier V. D."/>
        </authorList>
    </citation>
    <scope>NUCLEOTIDE SEQUENCE</scope>
    <source>
        <strain evidence="10">AVDCRST_MAG85</strain>
    </source>
</reference>
<dbReference type="AlphaFoldDB" id="A0A6J4S5K7"/>
<keyword evidence="3" id="KW-1003">Cell membrane</keyword>
<dbReference type="InterPro" id="IPR000731">
    <property type="entry name" value="SSD"/>
</dbReference>
<comment type="subcellular location">
    <subcellularLocation>
        <location evidence="1">Cell membrane</location>
        <topology evidence="1">Multi-pass membrane protein</topology>
    </subcellularLocation>
</comment>
<evidence type="ECO:0000313" key="10">
    <source>
        <dbReference type="EMBL" id="CAA9490105.1"/>
    </source>
</evidence>
<keyword evidence="4 8" id="KW-0812">Transmembrane</keyword>
<evidence type="ECO:0000259" key="9">
    <source>
        <dbReference type="PROSITE" id="PS50156"/>
    </source>
</evidence>
<feature type="transmembrane region" description="Helical" evidence="8">
    <location>
        <begin position="565"/>
        <end position="593"/>
    </location>
</feature>
<feature type="transmembrane region" description="Helical" evidence="8">
    <location>
        <begin position="311"/>
        <end position="334"/>
    </location>
</feature>
<accession>A0A6J4S5K7</accession>
<feature type="transmembrane region" description="Helical" evidence="8">
    <location>
        <begin position="541"/>
        <end position="558"/>
    </location>
</feature>
<keyword evidence="5 8" id="KW-1133">Transmembrane helix</keyword>
<dbReference type="InterPro" id="IPR050545">
    <property type="entry name" value="Mycobact_MmpL"/>
</dbReference>
<feature type="transmembrane region" description="Helical" evidence="8">
    <location>
        <begin position="673"/>
        <end position="696"/>
    </location>
</feature>
<dbReference type="PANTHER" id="PTHR33406:SF6">
    <property type="entry name" value="MEMBRANE PROTEIN YDGH-RELATED"/>
    <property type="match status" value="1"/>
</dbReference>
<evidence type="ECO:0000256" key="8">
    <source>
        <dbReference type="SAM" id="Phobius"/>
    </source>
</evidence>
<evidence type="ECO:0000256" key="1">
    <source>
        <dbReference type="ARBA" id="ARBA00004651"/>
    </source>
</evidence>
<sequence>MANVFSFSSGPRAKWVVFFVWIVAVIGCNVAGLPEKFTDAEENESSSFLPADAESTKALAITEELNDGDVAPTVIVYRRGGGLTPADRSKIEEDTGKLNELTKEYENTTPFGEPTVSRDGTTALVQNQIKGTGEAPDILDPIDDYREAVSDPGGGLEVKVAGPSGISADAIKVFENINWTLLGAAFLLVIFLLIVIYRSPVFWFFPFLAVVGAVISARGVGYGLAEAGVTVNGQSSAILSILVIGAGTDYALLLVARYREELRRTQDKHVAMAEALRRAGPAIFASGLTVMTGLLVLTLADVNGTAGLGPIGAMGVGVALLVMLTFLPALLTIVGRKPFYPFIPYGPETPAEQRKVSSFGPIGRLQVRDRGREVDETHGFWRRVGDRVARHPHRTALISAGVLGVMCLGLLNYSNGLTQGNSFRDEVESIQGQDLIAEAFPQGQSAPTDIVVRDPSKVAEVARAAASVEGVAEVPPRPAQQGEAGVQLLAFLEFPPYTTQAFEVVEPLREAVRRVDPGALVGGPTAIESDLRDASARDTRLLIPLTLAIVFLILVVLLRSLIAPVVLIATVVLSFLASLGVGAVVFDVIFGFPGASPEIPLFAFIFLVALGVDYNIFLMTRVREEALKHGTRDGMLRGLAVTGGVITAAGIVLAGTFAVLGVLPLVFLTEIGFVVGFGVLLDTFIVRSVLVPAITFELGPKIWWPSSLASSLHNRKRPPAPPTAPPSGPREPEPALD</sequence>
<feature type="transmembrane region" description="Helical" evidence="8">
    <location>
        <begin position="599"/>
        <end position="618"/>
    </location>
</feature>
<evidence type="ECO:0000256" key="5">
    <source>
        <dbReference type="ARBA" id="ARBA00022989"/>
    </source>
</evidence>
<evidence type="ECO:0000256" key="4">
    <source>
        <dbReference type="ARBA" id="ARBA00022692"/>
    </source>
</evidence>
<dbReference type="GO" id="GO:0005886">
    <property type="term" value="C:plasma membrane"/>
    <property type="evidence" value="ECO:0007669"/>
    <property type="project" value="UniProtKB-SubCell"/>
</dbReference>
<name>A0A6J4S5K7_9ACTN</name>
<protein>
    <recommendedName>
        <fullName evidence="9">SSD domain-containing protein</fullName>
    </recommendedName>
</protein>
<evidence type="ECO:0000256" key="3">
    <source>
        <dbReference type="ARBA" id="ARBA00022475"/>
    </source>
</evidence>
<dbReference type="EMBL" id="CADCVT010000128">
    <property type="protein sequence ID" value="CAA9490105.1"/>
    <property type="molecule type" value="Genomic_DNA"/>
</dbReference>
<dbReference type="PROSITE" id="PS50156">
    <property type="entry name" value="SSD"/>
    <property type="match status" value="1"/>
</dbReference>
<evidence type="ECO:0000256" key="7">
    <source>
        <dbReference type="SAM" id="MobiDB-lite"/>
    </source>
</evidence>
<dbReference type="PANTHER" id="PTHR33406">
    <property type="entry name" value="MEMBRANE PROTEIN MJ1562-RELATED"/>
    <property type="match status" value="1"/>
</dbReference>
<dbReference type="Pfam" id="PF03176">
    <property type="entry name" value="MMPL"/>
    <property type="match status" value="2"/>
</dbReference>
<feature type="transmembrane region" description="Helical" evidence="8">
    <location>
        <begin position="237"/>
        <end position="258"/>
    </location>
</feature>
<feature type="transmembrane region" description="Helical" evidence="8">
    <location>
        <begin position="177"/>
        <end position="197"/>
    </location>
</feature>
<dbReference type="Gene3D" id="1.20.1640.10">
    <property type="entry name" value="Multidrug efflux transporter AcrB transmembrane domain"/>
    <property type="match status" value="2"/>
</dbReference>
<evidence type="ECO:0000256" key="2">
    <source>
        <dbReference type="ARBA" id="ARBA00010157"/>
    </source>
</evidence>
<feature type="region of interest" description="Disordered" evidence="7">
    <location>
        <begin position="711"/>
        <end position="737"/>
    </location>
</feature>
<feature type="compositionally biased region" description="Pro residues" evidence="7">
    <location>
        <begin position="719"/>
        <end position="729"/>
    </location>
</feature>
<keyword evidence="6 8" id="KW-0472">Membrane</keyword>
<feature type="domain" description="SSD" evidence="9">
    <location>
        <begin position="228"/>
        <end position="333"/>
    </location>
</feature>
<gene>
    <name evidence="10" type="ORF">AVDCRST_MAG85-1176</name>
</gene>
<organism evidence="10">
    <name type="scientific">uncultured Solirubrobacteraceae bacterium</name>
    <dbReference type="NCBI Taxonomy" id="1162706"/>
    <lineage>
        <taxon>Bacteria</taxon>
        <taxon>Bacillati</taxon>
        <taxon>Actinomycetota</taxon>
        <taxon>Thermoleophilia</taxon>
        <taxon>Solirubrobacterales</taxon>
        <taxon>Solirubrobacteraceae</taxon>
        <taxon>environmental samples</taxon>
    </lineage>
</organism>
<feature type="transmembrane region" description="Helical" evidence="8">
    <location>
        <begin position="279"/>
        <end position="299"/>
    </location>
</feature>
<dbReference type="SUPFAM" id="SSF82866">
    <property type="entry name" value="Multidrug efflux transporter AcrB transmembrane domain"/>
    <property type="match status" value="2"/>
</dbReference>
<proteinExistence type="inferred from homology"/>